<gene>
    <name evidence="2" type="ORF">SAMN05443634_1111</name>
</gene>
<dbReference type="Proteomes" id="UP000184120">
    <property type="component" value="Unassembled WGS sequence"/>
</dbReference>
<feature type="transmembrane region" description="Helical" evidence="1">
    <location>
        <begin position="75"/>
        <end position="94"/>
    </location>
</feature>
<feature type="transmembrane region" description="Helical" evidence="1">
    <location>
        <begin position="20"/>
        <end position="42"/>
    </location>
</feature>
<sequence>YSSLALTHFDILINTELKIYLSLLFVYLFYVNCNKIMLLFVAKISPARYKDSQKLKPYNIKEISEYLLSQDNLKIIIYTFNFIAIIFLNVYNFQNLDFCDKIPLFEKPILQSLVSFIAFDRAITLFKGLKFKPSEMFEKILNGIKNKKESLK</sequence>
<evidence type="ECO:0000313" key="3">
    <source>
        <dbReference type="Proteomes" id="UP000184120"/>
    </source>
</evidence>
<accession>A0A1M7BJB1</accession>
<keyword evidence="1" id="KW-0812">Transmembrane</keyword>
<dbReference type="AlphaFoldDB" id="A0A1M7BJB1"/>
<feature type="non-terminal residue" evidence="2">
    <location>
        <position position="1"/>
    </location>
</feature>
<evidence type="ECO:0000313" key="2">
    <source>
        <dbReference type="EMBL" id="SHL54976.1"/>
    </source>
</evidence>
<dbReference type="EMBL" id="FRBH01000011">
    <property type="protein sequence ID" value="SHL54976.1"/>
    <property type="molecule type" value="Genomic_DNA"/>
</dbReference>
<dbReference type="STRING" id="1434701.SAMN05443634_1111"/>
<protein>
    <submittedName>
        <fullName evidence="2">Uncharacterized protein</fullName>
    </submittedName>
</protein>
<proteinExistence type="predicted"/>
<evidence type="ECO:0000256" key="1">
    <source>
        <dbReference type="SAM" id="Phobius"/>
    </source>
</evidence>
<reference evidence="3" key="1">
    <citation type="submission" date="2016-11" db="EMBL/GenBank/DDBJ databases">
        <authorList>
            <person name="Varghese N."/>
            <person name="Submissions S."/>
        </authorList>
    </citation>
    <scope>NUCLEOTIDE SEQUENCE [LARGE SCALE GENOMIC DNA]</scope>
    <source>
        <strain evidence="3">DSM 27989</strain>
    </source>
</reference>
<keyword evidence="1" id="KW-1133">Transmembrane helix</keyword>
<organism evidence="2 3">
    <name type="scientific">Chishuiella changwenlii</name>
    <dbReference type="NCBI Taxonomy" id="1434701"/>
    <lineage>
        <taxon>Bacteria</taxon>
        <taxon>Pseudomonadati</taxon>
        <taxon>Bacteroidota</taxon>
        <taxon>Flavobacteriia</taxon>
        <taxon>Flavobacteriales</taxon>
        <taxon>Weeksellaceae</taxon>
        <taxon>Chishuiella</taxon>
    </lineage>
</organism>
<keyword evidence="1" id="KW-0472">Membrane</keyword>
<name>A0A1M7BJB1_9FLAO</name>